<protein>
    <submittedName>
        <fullName evidence="3">Ascorbate-specific PTS system IIB component</fullName>
    </submittedName>
</protein>
<dbReference type="PROSITE" id="PS51099">
    <property type="entry name" value="PTS_EIIB_TYPE_2"/>
    <property type="match status" value="1"/>
</dbReference>
<sequence length="101" mass="11006">MKILAVCQSGLGSSFMVQMNIQAVLKAENVDTSDIQVDHSDVGSATADSADYFFVESTLADAVSSLPKDRVILLKTLIDKKETKQHVNDILDKEGIEYTAE</sequence>
<dbReference type="CDD" id="cd05563">
    <property type="entry name" value="PTS_IIB_ascorbate"/>
    <property type="match status" value="1"/>
</dbReference>
<name>A0A1Z5IGP5_9LACO</name>
<dbReference type="EMBL" id="BCMG01000003">
    <property type="protein sequence ID" value="GAX00712.1"/>
    <property type="molecule type" value="Genomic_DNA"/>
</dbReference>
<comment type="caution">
    <text evidence="3">The sequence shown here is derived from an EMBL/GenBank/DDBJ whole genome shotgun (WGS) entry which is preliminary data.</text>
</comment>
<dbReference type="Proteomes" id="UP000198402">
    <property type="component" value="Unassembled WGS sequence"/>
</dbReference>
<dbReference type="OrthoDB" id="6603449at2"/>
<evidence type="ECO:0000259" key="2">
    <source>
        <dbReference type="PROSITE" id="PS51099"/>
    </source>
</evidence>
<dbReference type="InterPro" id="IPR003501">
    <property type="entry name" value="PTS_EIIB_2/3"/>
</dbReference>
<evidence type="ECO:0000313" key="3">
    <source>
        <dbReference type="EMBL" id="GAX00712.1"/>
    </source>
</evidence>
<dbReference type="RefSeq" id="WP_089136335.1">
    <property type="nucleotide sequence ID" value="NZ_BCMG01000003.1"/>
</dbReference>
<keyword evidence="4" id="KW-1185">Reference proteome</keyword>
<dbReference type="InterPro" id="IPR013011">
    <property type="entry name" value="PTS_EIIB_2"/>
</dbReference>
<proteinExistence type="predicted"/>
<organism evidence="3 4">
    <name type="scientific">Secundilactobacillus silagei JCM 19001</name>
    <dbReference type="NCBI Taxonomy" id="1302250"/>
    <lineage>
        <taxon>Bacteria</taxon>
        <taxon>Bacillati</taxon>
        <taxon>Bacillota</taxon>
        <taxon>Bacilli</taxon>
        <taxon>Lactobacillales</taxon>
        <taxon>Lactobacillaceae</taxon>
        <taxon>Secundilactobacillus</taxon>
    </lineage>
</organism>
<dbReference type="GO" id="GO:0008982">
    <property type="term" value="F:protein-N(PI)-phosphohistidine-sugar phosphotransferase activity"/>
    <property type="evidence" value="ECO:0007669"/>
    <property type="project" value="InterPro"/>
</dbReference>
<dbReference type="InterPro" id="IPR036095">
    <property type="entry name" value="PTS_EIIB-like_sf"/>
</dbReference>
<dbReference type="Pfam" id="PF02302">
    <property type="entry name" value="PTS_IIB"/>
    <property type="match status" value="1"/>
</dbReference>
<dbReference type="AlphaFoldDB" id="A0A1Z5IGP5"/>
<dbReference type="GO" id="GO:0009401">
    <property type="term" value="P:phosphoenolpyruvate-dependent sugar phosphotransferase system"/>
    <property type="evidence" value="ECO:0007669"/>
    <property type="project" value="InterPro"/>
</dbReference>
<keyword evidence="1" id="KW-0808">Transferase</keyword>
<feature type="domain" description="PTS EIIB type-2" evidence="2">
    <location>
        <begin position="1"/>
        <end position="95"/>
    </location>
</feature>
<dbReference type="STRING" id="1302250.GCA_001313225_02624"/>
<reference evidence="3 4" key="1">
    <citation type="submission" date="2015-11" db="EMBL/GenBank/DDBJ databases">
        <title>Draft genome sequences of new species of the genus Lactobacillus isolated from orchardgrass silage.</title>
        <authorList>
            <person name="Tohno M."/>
            <person name="Tanizawa Y."/>
            <person name="Arita M."/>
        </authorList>
    </citation>
    <scope>NUCLEOTIDE SEQUENCE [LARGE SCALE GENOMIC DNA]</scope>
    <source>
        <strain evidence="3 4">IWT126</strain>
    </source>
</reference>
<accession>A0A1Z5IGP5</accession>
<dbReference type="SUPFAM" id="SSF52794">
    <property type="entry name" value="PTS system IIB component-like"/>
    <property type="match status" value="1"/>
</dbReference>
<evidence type="ECO:0000313" key="4">
    <source>
        <dbReference type="Proteomes" id="UP000198402"/>
    </source>
</evidence>
<gene>
    <name evidence="3" type="ORF">IWT126_00727</name>
</gene>
<evidence type="ECO:0000256" key="1">
    <source>
        <dbReference type="ARBA" id="ARBA00022679"/>
    </source>
</evidence>
<dbReference type="Gene3D" id="3.40.50.2300">
    <property type="match status" value="1"/>
</dbReference>